<dbReference type="Proteomes" id="UP000179023">
    <property type="component" value="Unassembled WGS sequence"/>
</dbReference>
<organism evidence="3 4">
    <name type="scientific">Candidatus Sungbacteria bacterium RIFCSPHIGHO2_02_FULL_47_11</name>
    <dbReference type="NCBI Taxonomy" id="1802270"/>
    <lineage>
        <taxon>Bacteria</taxon>
        <taxon>Candidatus Sungiibacteriota</taxon>
    </lineage>
</organism>
<reference evidence="3 4" key="1">
    <citation type="journal article" date="2016" name="Nat. Commun.">
        <title>Thousands of microbial genomes shed light on interconnected biogeochemical processes in an aquifer system.</title>
        <authorList>
            <person name="Anantharaman K."/>
            <person name="Brown C.T."/>
            <person name="Hug L.A."/>
            <person name="Sharon I."/>
            <person name="Castelle C.J."/>
            <person name="Probst A.J."/>
            <person name="Thomas B.C."/>
            <person name="Singh A."/>
            <person name="Wilkins M.J."/>
            <person name="Karaoz U."/>
            <person name="Brodie E.L."/>
            <person name="Williams K.H."/>
            <person name="Hubbard S.S."/>
            <person name="Banfield J.F."/>
        </authorList>
    </citation>
    <scope>NUCLEOTIDE SEQUENCE [LARGE SCALE GENOMIC DNA]</scope>
</reference>
<dbReference type="SUPFAM" id="SSF53098">
    <property type="entry name" value="Ribonuclease H-like"/>
    <property type="match status" value="1"/>
</dbReference>
<dbReference type="InterPro" id="IPR038720">
    <property type="entry name" value="YprB_RNase_H-like_dom"/>
</dbReference>
<dbReference type="Gene3D" id="3.30.420.10">
    <property type="entry name" value="Ribonuclease H-like superfamily/Ribonuclease H"/>
    <property type="match status" value="1"/>
</dbReference>
<dbReference type="InterPro" id="IPR036397">
    <property type="entry name" value="RNaseH_sf"/>
</dbReference>
<name>A0A1G2KGK7_9BACT</name>
<evidence type="ECO:0000313" key="4">
    <source>
        <dbReference type="Proteomes" id="UP000179023"/>
    </source>
</evidence>
<dbReference type="GO" id="GO:0003676">
    <property type="term" value="F:nucleic acid binding"/>
    <property type="evidence" value="ECO:0007669"/>
    <property type="project" value="InterPro"/>
</dbReference>
<dbReference type="Pfam" id="PF13482">
    <property type="entry name" value="RNase_H_2"/>
    <property type="match status" value="1"/>
</dbReference>
<dbReference type="EMBL" id="MHQI01000062">
    <property type="protein sequence ID" value="OGZ98582.1"/>
    <property type="molecule type" value="Genomic_DNA"/>
</dbReference>
<dbReference type="AlphaFoldDB" id="A0A1G2KGK7"/>
<evidence type="ECO:0000259" key="1">
    <source>
        <dbReference type="Pfam" id="PF13280"/>
    </source>
</evidence>
<dbReference type="PROSITE" id="PS52050">
    <property type="entry name" value="WYL"/>
    <property type="match status" value="1"/>
</dbReference>
<protein>
    <submittedName>
        <fullName evidence="3">Uncharacterized protein</fullName>
    </submittedName>
</protein>
<feature type="domain" description="YprB ribonuclease H-like" evidence="2">
    <location>
        <begin position="47"/>
        <end position="155"/>
    </location>
</feature>
<accession>A0A1G2KGK7</accession>
<dbReference type="InterPro" id="IPR012337">
    <property type="entry name" value="RNaseH-like_sf"/>
</dbReference>
<comment type="caution">
    <text evidence="3">The sequence shown here is derived from an EMBL/GenBank/DDBJ whole genome shotgun (WGS) entry which is preliminary data.</text>
</comment>
<dbReference type="Pfam" id="PF13280">
    <property type="entry name" value="WYL"/>
    <property type="match status" value="1"/>
</dbReference>
<sequence length="272" mass="30668">MNDTLVIDLETKKSFAEVGGEKNIRELGISVAGVYSYAKDVFFAFEEHELSTLEEMLAQTAHLIGFNINHFDIPVLEPYLKKVSLGSIAVTDLFEDAVSFLGHRVGLSGLAQATLGESKSGHGLEALEWFRQGRVEDVKKYCLDDVRLTRDLYEYGKKHGHVLFESFVDGKTHSIPVPWGQAPTQPILKVLQEALRGRRRLAVDYVSSEDNDGMGFRKARLIDVHKISPNGKIEAYCHLRKDVRNFRVDRILKAELTDETYAIPQDVQTSLF</sequence>
<dbReference type="InterPro" id="IPR026881">
    <property type="entry name" value="WYL_dom"/>
</dbReference>
<evidence type="ECO:0000313" key="3">
    <source>
        <dbReference type="EMBL" id="OGZ98582.1"/>
    </source>
</evidence>
<feature type="domain" description="WYL" evidence="1">
    <location>
        <begin position="187"/>
        <end position="255"/>
    </location>
</feature>
<gene>
    <name evidence="3" type="ORF">A3C07_03945</name>
</gene>
<proteinExistence type="predicted"/>
<dbReference type="STRING" id="1802270.A3C07_03945"/>
<evidence type="ECO:0000259" key="2">
    <source>
        <dbReference type="Pfam" id="PF13482"/>
    </source>
</evidence>